<dbReference type="EMBL" id="FQZB01000022">
    <property type="protein sequence ID" value="SHK65266.1"/>
    <property type="molecule type" value="Genomic_DNA"/>
</dbReference>
<accession>A0A1M6U7Y5</accession>
<dbReference type="STRING" id="1121302.SAMN02745163_04205"/>
<proteinExistence type="predicted"/>
<dbReference type="OrthoDB" id="1911455at2"/>
<keyword evidence="2" id="KW-1185">Reference proteome</keyword>
<protein>
    <submittedName>
        <fullName evidence="1">Uncharacterized protein</fullName>
    </submittedName>
</protein>
<gene>
    <name evidence="1" type="ORF">SAMN02745163_04205</name>
</gene>
<dbReference type="Proteomes" id="UP000184310">
    <property type="component" value="Unassembled WGS sequence"/>
</dbReference>
<dbReference type="RefSeq" id="WP_072992997.1">
    <property type="nucleotide sequence ID" value="NZ_FQZB01000022.1"/>
</dbReference>
<evidence type="ECO:0000313" key="2">
    <source>
        <dbReference type="Proteomes" id="UP000184310"/>
    </source>
</evidence>
<dbReference type="AlphaFoldDB" id="A0A1M6U7Y5"/>
<organism evidence="1 2">
    <name type="scientific">Clostridium cavendishii DSM 21758</name>
    <dbReference type="NCBI Taxonomy" id="1121302"/>
    <lineage>
        <taxon>Bacteria</taxon>
        <taxon>Bacillati</taxon>
        <taxon>Bacillota</taxon>
        <taxon>Clostridia</taxon>
        <taxon>Eubacteriales</taxon>
        <taxon>Clostridiaceae</taxon>
        <taxon>Clostridium</taxon>
    </lineage>
</organism>
<sequence>MNKNGVEIKGLLEPSIAKKLNSAGTIIYSEIDYIFISKRNYPIIDLKSILIDLEILNERKIELNDSSIVSLDGVKKFAIEYMDNQNKKIMLNKSVPFNSFFEIPKNLINYTGFKINILDAFFHNIDDFTIYSYLNYLITIDGLPVDTSYNPSEFKNLDTEDELNTNLQFSTEKEKELKVNTNLDLDIVNYYYDMAPISNSKKDLIINDLSIGDATCSDETISKTSSNHSIDNKNISSKTSEFVAINKNTLNQNNLIKNVDLDEEFM</sequence>
<evidence type="ECO:0000313" key="1">
    <source>
        <dbReference type="EMBL" id="SHK65266.1"/>
    </source>
</evidence>
<name>A0A1M6U7Y5_9CLOT</name>
<reference evidence="1 2" key="1">
    <citation type="submission" date="2016-11" db="EMBL/GenBank/DDBJ databases">
        <authorList>
            <person name="Jaros S."/>
            <person name="Januszkiewicz K."/>
            <person name="Wedrychowicz H."/>
        </authorList>
    </citation>
    <scope>NUCLEOTIDE SEQUENCE [LARGE SCALE GENOMIC DNA]</scope>
    <source>
        <strain evidence="1 2">DSM 21758</strain>
    </source>
</reference>